<comment type="caution">
    <text evidence="1">The sequence shown here is derived from an EMBL/GenBank/DDBJ whole genome shotgun (WGS) entry which is preliminary data.</text>
</comment>
<dbReference type="Proteomes" id="UP000321085">
    <property type="component" value="Unassembled WGS sequence"/>
</dbReference>
<keyword evidence="2" id="KW-1185">Reference proteome</keyword>
<protein>
    <submittedName>
        <fullName evidence="1">Uncharacterized protein</fullName>
    </submittedName>
</protein>
<evidence type="ECO:0000313" key="1">
    <source>
        <dbReference type="EMBL" id="GEO18476.1"/>
    </source>
</evidence>
<dbReference type="EMBL" id="BJYU01000197">
    <property type="protein sequence ID" value="GEO18476.1"/>
    <property type="molecule type" value="Genomic_DNA"/>
</dbReference>
<dbReference type="AlphaFoldDB" id="A0A512C2N6"/>
<proteinExistence type="predicted"/>
<gene>
    <name evidence="1" type="ORF">MAE02_61720</name>
</gene>
<name>A0A512C2N6_9HYPH</name>
<accession>A0A512C2N6</accession>
<organism evidence="1 2">
    <name type="scientific">Microvirga aerophila</name>
    <dbReference type="NCBI Taxonomy" id="670291"/>
    <lineage>
        <taxon>Bacteria</taxon>
        <taxon>Pseudomonadati</taxon>
        <taxon>Pseudomonadota</taxon>
        <taxon>Alphaproteobacteria</taxon>
        <taxon>Hyphomicrobiales</taxon>
        <taxon>Methylobacteriaceae</taxon>
        <taxon>Microvirga</taxon>
    </lineage>
</organism>
<evidence type="ECO:0000313" key="2">
    <source>
        <dbReference type="Proteomes" id="UP000321085"/>
    </source>
</evidence>
<sequence>MLMADKRFTDTIEETLAVIAPTVKALEFGCSGRFRSDVLRARHVSAHENSATAFLHLAQSSPIRVAGS</sequence>
<reference evidence="1 2" key="1">
    <citation type="submission" date="2019-07" db="EMBL/GenBank/DDBJ databases">
        <title>Whole genome shotgun sequence of Microvirga aerophila NBRC 106136.</title>
        <authorList>
            <person name="Hosoyama A."/>
            <person name="Uohara A."/>
            <person name="Ohji S."/>
            <person name="Ichikawa N."/>
        </authorList>
    </citation>
    <scope>NUCLEOTIDE SEQUENCE [LARGE SCALE GENOMIC DNA]</scope>
    <source>
        <strain evidence="1 2">NBRC 106136</strain>
    </source>
</reference>